<dbReference type="Pfam" id="PF21671">
    <property type="entry name" value="CPL1-like"/>
    <property type="match status" value="1"/>
</dbReference>
<evidence type="ECO:0000256" key="1">
    <source>
        <dbReference type="SAM" id="SignalP"/>
    </source>
</evidence>
<dbReference type="InterPro" id="IPR038955">
    <property type="entry name" value="PriA/CPL1_fungi"/>
</dbReference>
<name>A0ABP1DSU8_9APHY</name>
<proteinExistence type="predicted"/>
<dbReference type="PANTHER" id="PTHR35192:SF2">
    <property type="entry name" value="APPLE DOMAIN-CONTAINING PROTEIN"/>
    <property type="match status" value="1"/>
</dbReference>
<evidence type="ECO:0000259" key="2">
    <source>
        <dbReference type="Pfam" id="PF21671"/>
    </source>
</evidence>
<feature type="chain" id="PRO_5046023106" description="Protein CPL1-like domain-containing protein" evidence="1">
    <location>
        <begin position="21"/>
        <end position="345"/>
    </location>
</feature>
<sequence length="345" mass="36452">MKFLALVPFFLAFTSTFVSASSLTRRSHNDVIQARQAKVRRHGFVDTCASLDVDLVLPTIIRDGHALSVGRLDVSLCVSIVAEFVRINKIAQLAVMLLGEKEVIEIITTTIKKTGTYVTCTIPDHAHSTCKHEDLCAFECIDGFQPYTNPGDDKPSDCICSAPLSECNGKCGNFPNGCGSAAPQRRNARRSPLPSCPAGQSICGVPGGKGVECVDTQSDKESCGACATPSPLTIATQVVGKDCTALPNVDHVECHVGKCHVHSCKLGFGVTPEQDGCALIDVRQLHTGAAPPSDADPEFIKQTAANAAAVKRNISDELAANNNFINLKNLQKAGEGAGLTYASAA</sequence>
<reference evidence="4" key="1">
    <citation type="submission" date="2024-04" db="EMBL/GenBank/DDBJ databases">
        <authorList>
            <person name="Shaw F."/>
            <person name="Minotto A."/>
        </authorList>
    </citation>
    <scope>NUCLEOTIDE SEQUENCE [LARGE SCALE GENOMIC DNA]</scope>
</reference>
<organism evidence="3 4">
    <name type="scientific">Somion occarium</name>
    <dbReference type="NCBI Taxonomy" id="3059160"/>
    <lineage>
        <taxon>Eukaryota</taxon>
        <taxon>Fungi</taxon>
        <taxon>Dikarya</taxon>
        <taxon>Basidiomycota</taxon>
        <taxon>Agaricomycotina</taxon>
        <taxon>Agaricomycetes</taxon>
        <taxon>Polyporales</taxon>
        <taxon>Cerrenaceae</taxon>
        <taxon>Somion</taxon>
    </lineage>
</organism>
<protein>
    <recommendedName>
        <fullName evidence="2">Protein CPL1-like domain-containing protein</fullName>
    </recommendedName>
</protein>
<feature type="signal peptide" evidence="1">
    <location>
        <begin position="1"/>
        <end position="20"/>
    </location>
</feature>
<evidence type="ECO:0000313" key="4">
    <source>
        <dbReference type="Proteomes" id="UP001497453"/>
    </source>
</evidence>
<accession>A0ABP1DSU8</accession>
<feature type="domain" description="Protein CPL1-like" evidence="2">
    <location>
        <begin position="211"/>
        <end position="277"/>
    </location>
</feature>
<dbReference type="Proteomes" id="UP001497453">
    <property type="component" value="Chromosome 6"/>
</dbReference>
<gene>
    <name evidence="3" type="ORF">GFSPODELE1_LOCUS8054</name>
</gene>
<keyword evidence="4" id="KW-1185">Reference proteome</keyword>
<dbReference type="PANTHER" id="PTHR35192">
    <property type="entry name" value="PROTEIN, PUTATIVE-RELATED"/>
    <property type="match status" value="1"/>
</dbReference>
<evidence type="ECO:0000313" key="3">
    <source>
        <dbReference type="EMBL" id="CAL1710876.1"/>
    </source>
</evidence>
<keyword evidence="1" id="KW-0732">Signal</keyword>
<dbReference type="EMBL" id="OZ037949">
    <property type="protein sequence ID" value="CAL1710876.1"/>
    <property type="molecule type" value="Genomic_DNA"/>
</dbReference>
<dbReference type="InterPro" id="IPR048661">
    <property type="entry name" value="CPL1-like"/>
</dbReference>